<dbReference type="AlphaFoldDB" id="A0A0E9P6M4"/>
<proteinExistence type="predicted"/>
<evidence type="ECO:0000313" key="1">
    <source>
        <dbReference type="EMBL" id="JAH00159.1"/>
    </source>
</evidence>
<accession>A0A0E9P6M4</accession>
<dbReference type="EMBL" id="GBXM01108418">
    <property type="protein sequence ID" value="JAH00159.1"/>
    <property type="molecule type" value="Transcribed_RNA"/>
</dbReference>
<name>A0A0E9P6M4_ANGAN</name>
<organism evidence="1">
    <name type="scientific">Anguilla anguilla</name>
    <name type="common">European freshwater eel</name>
    <name type="synonym">Muraena anguilla</name>
    <dbReference type="NCBI Taxonomy" id="7936"/>
    <lineage>
        <taxon>Eukaryota</taxon>
        <taxon>Metazoa</taxon>
        <taxon>Chordata</taxon>
        <taxon>Craniata</taxon>
        <taxon>Vertebrata</taxon>
        <taxon>Euteleostomi</taxon>
        <taxon>Actinopterygii</taxon>
        <taxon>Neopterygii</taxon>
        <taxon>Teleostei</taxon>
        <taxon>Anguilliformes</taxon>
        <taxon>Anguillidae</taxon>
        <taxon>Anguilla</taxon>
    </lineage>
</organism>
<protein>
    <submittedName>
        <fullName evidence="1">Uncharacterized protein</fullName>
    </submittedName>
</protein>
<sequence length="30" mass="3420">MPVSSQPQILFPLFSREHQSTGSHWRGVLP</sequence>
<reference evidence="1" key="1">
    <citation type="submission" date="2014-11" db="EMBL/GenBank/DDBJ databases">
        <authorList>
            <person name="Amaro Gonzalez C."/>
        </authorList>
    </citation>
    <scope>NUCLEOTIDE SEQUENCE</scope>
</reference>
<reference evidence="1" key="2">
    <citation type="journal article" date="2015" name="Fish Shellfish Immunol.">
        <title>Early steps in the European eel (Anguilla anguilla)-Vibrio vulnificus interaction in the gills: Role of the RtxA13 toxin.</title>
        <authorList>
            <person name="Callol A."/>
            <person name="Pajuelo D."/>
            <person name="Ebbesson L."/>
            <person name="Teles M."/>
            <person name="MacKenzie S."/>
            <person name="Amaro C."/>
        </authorList>
    </citation>
    <scope>NUCLEOTIDE SEQUENCE</scope>
</reference>